<keyword evidence="1" id="KW-0472">Membrane</keyword>
<feature type="chain" id="PRO_5040730387" description="DUF7731 domain-containing protein" evidence="2">
    <location>
        <begin position="30"/>
        <end position="164"/>
    </location>
</feature>
<reference evidence="4" key="1">
    <citation type="submission" date="2023-05" db="EMBL/GenBank/DDBJ databases">
        <title>Genome and transcriptome analyses reveal genes involved in the formation of fine ridges on petal epidermal cells in Hibiscus trionum.</title>
        <authorList>
            <person name="Koshimizu S."/>
            <person name="Masuda S."/>
            <person name="Ishii T."/>
            <person name="Shirasu K."/>
            <person name="Hoshino A."/>
            <person name="Arita M."/>
        </authorList>
    </citation>
    <scope>NUCLEOTIDE SEQUENCE</scope>
    <source>
        <strain evidence="4">Hamamatsu line</strain>
    </source>
</reference>
<accession>A0A9W7HKH2</accession>
<sequence>MAGPSSTSSKLNLLIIVAIFCSNVRSGNAQNFPAQSIPKAFFCFNNKYIYTGCNEAYRLNESGDLNIPREATDAFCNGPCLAETQLVLKCVDNVLSGFVFYNKATVRDIGYVLRSGCSYTNTRGNFDLGDYFQGGISEASRLLEYSMISLSTLTLIIGVYVLIL</sequence>
<feature type="signal peptide" evidence="2">
    <location>
        <begin position="1"/>
        <end position="29"/>
    </location>
</feature>
<proteinExistence type="predicted"/>
<comment type="caution">
    <text evidence="4">The sequence shown here is derived from an EMBL/GenBank/DDBJ whole genome shotgun (WGS) entry which is preliminary data.</text>
</comment>
<evidence type="ECO:0000313" key="4">
    <source>
        <dbReference type="EMBL" id="GMI79379.1"/>
    </source>
</evidence>
<dbReference type="PANTHER" id="PTHR34366">
    <property type="entry name" value="OS07G0289901 PROTEIN-RELATED"/>
    <property type="match status" value="1"/>
</dbReference>
<dbReference type="AlphaFoldDB" id="A0A9W7HKH2"/>
<feature type="transmembrane region" description="Helical" evidence="1">
    <location>
        <begin position="142"/>
        <end position="163"/>
    </location>
</feature>
<dbReference type="InterPro" id="IPR056633">
    <property type="entry name" value="DUF7731"/>
</dbReference>
<organism evidence="4 5">
    <name type="scientific">Hibiscus trionum</name>
    <name type="common">Flower of an hour</name>
    <dbReference type="NCBI Taxonomy" id="183268"/>
    <lineage>
        <taxon>Eukaryota</taxon>
        <taxon>Viridiplantae</taxon>
        <taxon>Streptophyta</taxon>
        <taxon>Embryophyta</taxon>
        <taxon>Tracheophyta</taxon>
        <taxon>Spermatophyta</taxon>
        <taxon>Magnoliopsida</taxon>
        <taxon>eudicotyledons</taxon>
        <taxon>Gunneridae</taxon>
        <taxon>Pentapetalae</taxon>
        <taxon>rosids</taxon>
        <taxon>malvids</taxon>
        <taxon>Malvales</taxon>
        <taxon>Malvaceae</taxon>
        <taxon>Malvoideae</taxon>
        <taxon>Hibiscus</taxon>
    </lineage>
</organism>
<evidence type="ECO:0000256" key="2">
    <source>
        <dbReference type="SAM" id="SignalP"/>
    </source>
</evidence>
<keyword evidence="2" id="KW-0732">Signal</keyword>
<dbReference type="PANTHER" id="PTHR34366:SF8">
    <property type="entry name" value="TRANSMEMBRANE PROTEIN"/>
    <property type="match status" value="1"/>
</dbReference>
<feature type="domain" description="DUF7731" evidence="3">
    <location>
        <begin position="34"/>
        <end position="131"/>
    </location>
</feature>
<dbReference type="Proteomes" id="UP001165190">
    <property type="component" value="Unassembled WGS sequence"/>
</dbReference>
<evidence type="ECO:0000313" key="5">
    <source>
        <dbReference type="Proteomes" id="UP001165190"/>
    </source>
</evidence>
<name>A0A9W7HKH2_HIBTR</name>
<keyword evidence="1" id="KW-0812">Transmembrane</keyword>
<evidence type="ECO:0000256" key="1">
    <source>
        <dbReference type="SAM" id="Phobius"/>
    </source>
</evidence>
<gene>
    <name evidence="4" type="ORF">HRI_001607200</name>
</gene>
<evidence type="ECO:0000259" key="3">
    <source>
        <dbReference type="Pfam" id="PF24865"/>
    </source>
</evidence>
<protein>
    <recommendedName>
        <fullName evidence="3">DUF7731 domain-containing protein</fullName>
    </recommendedName>
</protein>
<keyword evidence="1" id="KW-1133">Transmembrane helix</keyword>
<dbReference type="OrthoDB" id="1843925at2759"/>
<dbReference type="Pfam" id="PF24865">
    <property type="entry name" value="DUF7731"/>
    <property type="match status" value="1"/>
</dbReference>
<dbReference type="EMBL" id="BSYR01000016">
    <property type="protein sequence ID" value="GMI79379.1"/>
    <property type="molecule type" value="Genomic_DNA"/>
</dbReference>
<keyword evidence="5" id="KW-1185">Reference proteome</keyword>